<reference evidence="2" key="1">
    <citation type="submission" date="2019-01" db="EMBL/GenBank/DDBJ databases">
        <title>Cytophagaceae bacterium strain CAR-16.</title>
        <authorList>
            <person name="Chen W.-M."/>
        </authorList>
    </citation>
    <scope>NUCLEOTIDE SEQUENCE [LARGE SCALE GENOMIC DNA]</scope>
    <source>
        <strain evidence="2">WWJ-16</strain>
    </source>
</reference>
<sequence length="129" mass="14358">MFTIAQIKEAHSKVKSGADFPKFIAEIKQLGVTYYEAFVSDGHIDYYGANDYKTSAPAKYEPIAVAPTSDKVQFETDLRAHQLGKTDYPQFCLDCAHAGVEKWAVCFEAMTCTYFDSKGTIILVEEIPA</sequence>
<dbReference type="SUPFAM" id="SSF160419">
    <property type="entry name" value="YdfO-like"/>
    <property type="match status" value="1"/>
</dbReference>
<organism evidence="1 2">
    <name type="scientific">Flavobacterium stagni</name>
    <dbReference type="NCBI Taxonomy" id="2506421"/>
    <lineage>
        <taxon>Bacteria</taxon>
        <taxon>Pseudomonadati</taxon>
        <taxon>Bacteroidota</taxon>
        <taxon>Flavobacteriia</taxon>
        <taxon>Flavobacteriales</taxon>
        <taxon>Flavobacteriaceae</taxon>
        <taxon>Flavobacterium</taxon>
    </lineage>
</organism>
<evidence type="ECO:0000313" key="2">
    <source>
        <dbReference type="Proteomes" id="UP000289857"/>
    </source>
</evidence>
<dbReference type="Pfam" id="PF07166">
    <property type="entry name" value="DUF1398"/>
    <property type="match status" value="1"/>
</dbReference>
<dbReference type="RefSeq" id="WP_129462120.1">
    <property type="nucleotide sequence ID" value="NZ_SBKN01000007.1"/>
</dbReference>
<dbReference type="Proteomes" id="UP000289857">
    <property type="component" value="Unassembled WGS sequence"/>
</dbReference>
<dbReference type="InterPro" id="IPR009833">
    <property type="entry name" value="DUF1398"/>
</dbReference>
<protein>
    <submittedName>
        <fullName evidence="1">DUF1398 domain-containing protein</fullName>
    </submittedName>
</protein>
<evidence type="ECO:0000313" key="1">
    <source>
        <dbReference type="EMBL" id="RXR21660.1"/>
    </source>
</evidence>
<gene>
    <name evidence="1" type="ORF">EQG61_11660</name>
</gene>
<dbReference type="InterPro" id="IPR036696">
    <property type="entry name" value="YdfO-like_sf"/>
</dbReference>
<proteinExistence type="predicted"/>
<dbReference type="OrthoDB" id="1550456at2"/>
<dbReference type="EMBL" id="SBKN01000007">
    <property type="protein sequence ID" value="RXR21660.1"/>
    <property type="molecule type" value="Genomic_DNA"/>
</dbReference>
<keyword evidence="2" id="KW-1185">Reference proteome</keyword>
<comment type="caution">
    <text evidence="1">The sequence shown here is derived from an EMBL/GenBank/DDBJ whole genome shotgun (WGS) entry which is preliminary data.</text>
</comment>
<dbReference type="AlphaFoldDB" id="A0A4V1N2G5"/>
<accession>A0A4V1N2G5</accession>
<dbReference type="Gene3D" id="3.30.1810.10">
    <property type="entry name" value="YdfO-like"/>
    <property type="match status" value="1"/>
</dbReference>
<name>A0A4V1N2G5_9FLAO</name>